<comment type="caution">
    <text evidence="2">The sequence shown here is derived from an EMBL/GenBank/DDBJ whole genome shotgun (WGS) entry which is preliminary data.</text>
</comment>
<accession>A0A7W9LYY8</accession>
<dbReference type="Proteomes" id="UP000552097">
    <property type="component" value="Unassembled WGS sequence"/>
</dbReference>
<evidence type="ECO:0000313" key="2">
    <source>
        <dbReference type="EMBL" id="MBB5801266.1"/>
    </source>
</evidence>
<proteinExistence type="predicted"/>
<evidence type="ECO:0000313" key="3">
    <source>
        <dbReference type="Proteomes" id="UP000552097"/>
    </source>
</evidence>
<reference evidence="2 3" key="1">
    <citation type="submission" date="2020-08" db="EMBL/GenBank/DDBJ databases">
        <title>Sequencing the genomes of 1000 actinobacteria strains.</title>
        <authorList>
            <person name="Klenk H.-P."/>
        </authorList>
    </citation>
    <scope>NUCLEOTIDE SEQUENCE [LARGE SCALE GENOMIC DNA]</scope>
    <source>
        <strain evidence="2 3">DSM 45486</strain>
    </source>
</reference>
<dbReference type="EMBL" id="JACHMO010000001">
    <property type="protein sequence ID" value="MBB5801266.1"/>
    <property type="molecule type" value="Genomic_DNA"/>
</dbReference>
<gene>
    <name evidence="2" type="ORF">F4560_001034</name>
</gene>
<organism evidence="2 3">
    <name type="scientific">Saccharothrix ecbatanensis</name>
    <dbReference type="NCBI Taxonomy" id="1105145"/>
    <lineage>
        <taxon>Bacteria</taxon>
        <taxon>Bacillati</taxon>
        <taxon>Actinomycetota</taxon>
        <taxon>Actinomycetes</taxon>
        <taxon>Pseudonocardiales</taxon>
        <taxon>Pseudonocardiaceae</taxon>
        <taxon>Saccharothrix</taxon>
    </lineage>
</organism>
<feature type="compositionally biased region" description="Acidic residues" evidence="1">
    <location>
        <begin position="71"/>
        <end position="82"/>
    </location>
</feature>
<evidence type="ECO:0000256" key="1">
    <source>
        <dbReference type="SAM" id="MobiDB-lite"/>
    </source>
</evidence>
<sequence length="82" mass="8788">MPAVKIGHRQLVENCATATTINLHSLVPDADGVTLPGPKAWVSTGGSDTRTDAPVGRRPRRRPAAARDPDTIEEEVYEDDPA</sequence>
<feature type="region of interest" description="Disordered" evidence="1">
    <location>
        <begin position="38"/>
        <end position="82"/>
    </location>
</feature>
<dbReference type="RefSeq" id="WP_184916885.1">
    <property type="nucleotide sequence ID" value="NZ_JACHMO010000001.1"/>
</dbReference>
<protein>
    <submittedName>
        <fullName evidence="2">Uncharacterized protein</fullName>
    </submittedName>
</protein>
<keyword evidence="3" id="KW-1185">Reference proteome</keyword>
<dbReference type="AlphaFoldDB" id="A0A7W9LYY8"/>
<name>A0A7W9LYY8_9PSEU</name>